<evidence type="ECO:0000313" key="4">
    <source>
        <dbReference type="Proteomes" id="UP000314986"/>
    </source>
</evidence>
<dbReference type="Proteomes" id="UP000314986">
    <property type="component" value="Unassembled WGS sequence"/>
</dbReference>
<dbReference type="SUPFAM" id="SSF81383">
    <property type="entry name" value="F-box domain"/>
    <property type="match status" value="1"/>
</dbReference>
<accession>A0A4W3HCI2</accession>
<name>A0A4W3HCI2_CALMI</name>
<dbReference type="SMART" id="SM00256">
    <property type="entry name" value="FBOX"/>
    <property type="match status" value="1"/>
</dbReference>
<dbReference type="Ensembl" id="ENSCMIT00000013377.1">
    <property type="protein sequence ID" value="ENSCMIP00000013085.1"/>
    <property type="gene ID" value="ENSCMIG00000006612.1"/>
</dbReference>
<dbReference type="GO" id="GO:0019005">
    <property type="term" value="C:SCF ubiquitin ligase complex"/>
    <property type="evidence" value="ECO:0007669"/>
    <property type="project" value="TreeGrafter"/>
</dbReference>
<reference evidence="4" key="3">
    <citation type="journal article" date="2014" name="Nature">
        <title>Elephant shark genome provides unique insights into gnathostome evolution.</title>
        <authorList>
            <consortium name="International Elephant Shark Genome Sequencing Consortium"/>
            <person name="Venkatesh B."/>
            <person name="Lee A.P."/>
            <person name="Ravi V."/>
            <person name="Maurya A.K."/>
            <person name="Lian M.M."/>
            <person name="Swann J.B."/>
            <person name="Ohta Y."/>
            <person name="Flajnik M.F."/>
            <person name="Sutoh Y."/>
            <person name="Kasahara M."/>
            <person name="Hoon S."/>
            <person name="Gangu V."/>
            <person name="Roy S.W."/>
            <person name="Irimia M."/>
            <person name="Korzh V."/>
            <person name="Kondrychyn I."/>
            <person name="Lim Z.W."/>
            <person name="Tay B.H."/>
            <person name="Tohari S."/>
            <person name="Kong K.W."/>
            <person name="Ho S."/>
            <person name="Lorente-Galdos B."/>
            <person name="Quilez J."/>
            <person name="Marques-Bonet T."/>
            <person name="Raney B.J."/>
            <person name="Ingham P.W."/>
            <person name="Tay A."/>
            <person name="Hillier L.W."/>
            <person name="Minx P."/>
            <person name="Boehm T."/>
            <person name="Wilson R.K."/>
            <person name="Brenner S."/>
            <person name="Warren W.C."/>
        </authorList>
    </citation>
    <scope>NUCLEOTIDE SEQUENCE [LARGE SCALE GENOMIC DNA]</scope>
</reference>
<dbReference type="PROSITE" id="PS50181">
    <property type="entry name" value="FBOX"/>
    <property type="match status" value="1"/>
</dbReference>
<reference evidence="3" key="5">
    <citation type="submission" date="2025-09" db="UniProtKB">
        <authorList>
            <consortium name="Ensembl"/>
        </authorList>
    </citation>
    <scope>IDENTIFICATION</scope>
</reference>
<feature type="domain" description="F-box" evidence="2">
    <location>
        <begin position="59"/>
        <end position="105"/>
    </location>
</feature>
<dbReference type="InterPro" id="IPR001810">
    <property type="entry name" value="F-box_dom"/>
</dbReference>
<evidence type="ECO:0000313" key="3">
    <source>
        <dbReference type="Ensembl" id="ENSCMIP00000013085.1"/>
    </source>
</evidence>
<dbReference type="Gene3D" id="1.20.1280.50">
    <property type="match status" value="1"/>
</dbReference>
<evidence type="ECO:0000256" key="1">
    <source>
        <dbReference type="SAM" id="MobiDB-lite"/>
    </source>
</evidence>
<protein>
    <submittedName>
        <fullName evidence="3">F-box protein 15</fullName>
    </submittedName>
</protein>
<reference evidence="3" key="4">
    <citation type="submission" date="2025-08" db="UniProtKB">
        <authorList>
            <consortium name="Ensembl"/>
        </authorList>
    </citation>
    <scope>IDENTIFICATION</scope>
</reference>
<feature type="compositionally biased region" description="Gly residues" evidence="1">
    <location>
        <begin position="1"/>
        <end position="11"/>
    </location>
</feature>
<dbReference type="OMA" id="YIMEHID"/>
<dbReference type="CDD" id="cd22093">
    <property type="entry name" value="F-box_FBXO15"/>
    <property type="match status" value="1"/>
</dbReference>
<feature type="region of interest" description="Disordered" evidence="1">
    <location>
        <begin position="1"/>
        <end position="20"/>
    </location>
</feature>
<dbReference type="STRING" id="7868.ENSCMIP00000013085"/>
<reference evidence="4" key="2">
    <citation type="journal article" date="2007" name="PLoS Biol.">
        <title>Survey sequencing and comparative analysis of the elephant shark (Callorhinchus milii) genome.</title>
        <authorList>
            <person name="Venkatesh B."/>
            <person name="Kirkness E.F."/>
            <person name="Loh Y.H."/>
            <person name="Halpern A.L."/>
            <person name="Lee A.P."/>
            <person name="Johnson J."/>
            <person name="Dandona N."/>
            <person name="Viswanathan L.D."/>
            <person name="Tay A."/>
            <person name="Venter J.C."/>
            <person name="Strausberg R.L."/>
            <person name="Brenner S."/>
        </authorList>
    </citation>
    <scope>NUCLEOTIDE SEQUENCE [LARGE SCALE GENOMIC DNA]</scope>
</reference>
<evidence type="ECO:0000259" key="2">
    <source>
        <dbReference type="PROSITE" id="PS50181"/>
    </source>
</evidence>
<organism evidence="3 4">
    <name type="scientific">Callorhinchus milii</name>
    <name type="common">Ghost shark</name>
    <dbReference type="NCBI Taxonomy" id="7868"/>
    <lineage>
        <taxon>Eukaryota</taxon>
        <taxon>Metazoa</taxon>
        <taxon>Chordata</taxon>
        <taxon>Craniata</taxon>
        <taxon>Vertebrata</taxon>
        <taxon>Chondrichthyes</taxon>
        <taxon>Holocephali</taxon>
        <taxon>Chimaeriformes</taxon>
        <taxon>Callorhinchidae</taxon>
        <taxon>Callorhinchus</taxon>
    </lineage>
</organism>
<dbReference type="InterPro" id="IPR036047">
    <property type="entry name" value="F-box-like_dom_sf"/>
</dbReference>
<dbReference type="Pfam" id="PF12937">
    <property type="entry name" value="F-box-like"/>
    <property type="match status" value="1"/>
</dbReference>
<sequence>MATGGGGGGGVRLPRNSGPCGRFSERRTGRQSFGYPPHHTSVSTQLNGQKDVKNKRGNQITIESLPLEVLLQTFSYLDTCSLLCAGCVCKRFYRVSNDNLIWYGLYSNCFKFKGKLWKPKAVESVTESFSTISIQDKPAGHWKRAFIQKCIGVGRRGVEQLLKPINHFTGLPSKLKEAVSGLRPIVLQDRTGREHSLEQSKVFLSDTSATLYWYSALWPPLDSLKTLCLYGVTPLHLPNITSAMNRPSKLSLLFEYELTHLENSSTYMRCDKLVRLQCLHPSILLGLWQDGRELAFIVANLHFHQLIEKSTLGSTICQYSPPSHEPVLDDIDPEYGLHGYYLHITLHSGQSCYMSGSFRSLFCKKGKNNYLFQRIPSKKESQHSTISGKLCLPWNTEFLSGKHCCFMDVTVLDEAEKPFWCVSSPVAVYESSTSATRYDYLGKSQTIDYSDSEGRVHMNLMWLEEERQYYLVNLVLYLSTEKVNSWFATKY</sequence>
<dbReference type="InParanoid" id="A0A4W3HCI2"/>
<dbReference type="PANTHER" id="PTHR46731">
    <property type="entry name" value="F-BOX ONLY PROTEIN 15"/>
    <property type="match status" value="1"/>
</dbReference>
<proteinExistence type="predicted"/>
<dbReference type="PANTHER" id="PTHR46731:SF1">
    <property type="entry name" value="F-BOX ONLY PROTEIN 15"/>
    <property type="match status" value="1"/>
</dbReference>
<feature type="region of interest" description="Disordered" evidence="1">
    <location>
        <begin position="28"/>
        <end position="50"/>
    </location>
</feature>
<reference evidence="4" key="1">
    <citation type="journal article" date="2006" name="Science">
        <title>Ancient noncoding elements conserved in the human genome.</title>
        <authorList>
            <person name="Venkatesh B."/>
            <person name="Kirkness E.F."/>
            <person name="Loh Y.H."/>
            <person name="Halpern A.L."/>
            <person name="Lee A.P."/>
            <person name="Johnson J."/>
            <person name="Dandona N."/>
            <person name="Viswanathan L.D."/>
            <person name="Tay A."/>
            <person name="Venter J.C."/>
            <person name="Strausberg R.L."/>
            <person name="Brenner S."/>
        </authorList>
    </citation>
    <scope>NUCLEOTIDE SEQUENCE [LARGE SCALE GENOMIC DNA]</scope>
</reference>
<dbReference type="GeneTree" id="ENSGT00390000017498"/>
<keyword evidence="4" id="KW-1185">Reference proteome</keyword>
<dbReference type="AlphaFoldDB" id="A0A4W3HCI2"/>